<dbReference type="Proteomes" id="UP001341840">
    <property type="component" value="Unassembled WGS sequence"/>
</dbReference>
<evidence type="ECO:0000256" key="1">
    <source>
        <dbReference type="SAM" id="MobiDB-lite"/>
    </source>
</evidence>
<proteinExistence type="predicted"/>
<organism evidence="2 3">
    <name type="scientific">Stylosanthes scabra</name>
    <dbReference type="NCBI Taxonomy" id="79078"/>
    <lineage>
        <taxon>Eukaryota</taxon>
        <taxon>Viridiplantae</taxon>
        <taxon>Streptophyta</taxon>
        <taxon>Embryophyta</taxon>
        <taxon>Tracheophyta</taxon>
        <taxon>Spermatophyta</taxon>
        <taxon>Magnoliopsida</taxon>
        <taxon>eudicotyledons</taxon>
        <taxon>Gunneridae</taxon>
        <taxon>Pentapetalae</taxon>
        <taxon>rosids</taxon>
        <taxon>fabids</taxon>
        <taxon>Fabales</taxon>
        <taxon>Fabaceae</taxon>
        <taxon>Papilionoideae</taxon>
        <taxon>50 kb inversion clade</taxon>
        <taxon>dalbergioids sensu lato</taxon>
        <taxon>Dalbergieae</taxon>
        <taxon>Pterocarpus clade</taxon>
        <taxon>Stylosanthes</taxon>
    </lineage>
</organism>
<name>A0ABU6S465_9FABA</name>
<accession>A0ABU6S465</accession>
<protein>
    <submittedName>
        <fullName evidence="2">Uncharacterized protein</fullName>
    </submittedName>
</protein>
<feature type="region of interest" description="Disordered" evidence="1">
    <location>
        <begin position="9"/>
        <end position="30"/>
    </location>
</feature>
<gene>
    <name evidence="2" type="ORF">PIB30_005604</name>
</gene>
<evidence type="ECO:0000313" key="2">
    <source>
        <dbReference type="EMBL" id="MED6130949.1"/>
    </source>
</evidence>
<dbReference type="EMBL" id="JASCZI010060426">
    <property type="protein sequence ID" value="MED6130949.1"/>
    <property type="molecule type" value="Genomic_DNA"/>
</dbReference>
<sequence>MEIEKLCQARNVDKPNNNRNSNRSNRHKNSIKEEIIKEILNSKLIKPPTNVGAYNDQKNADKSKYCTFHQKHGHNTEGCDRDTLTNILMDTSPKTLKEAHLIQTKIKRKRFYRTMLNVEGVDFNPQTQQKEIPQITFEQSDLKTATKNLDKPNFDG</sequence>
<evidence type="ECO:0000313" key="3">
    <source>
        <dbReference type="Proteomes" id="UP001341840"/>
    </source>
</evidence>
<keyword evidence="3" id="KW-1185">Reference proteome</keyword>
<comment type="caution">
    <text evidence="2">The sequence shown here is derived from an EMBL/GenBank/DDBJ whole genome shotgun (WGS) entry which is preliminary data.</text>
</comment>
<reference evidence="2 3" key="1">
    <citation type="journal article" date="2023" name="Plants (Basel)">
        <title>Bridging the Gap: Combining Genomics and Transcriptomics Approaches to Understand Stylosanthes scabra, an Orphan Legume from the Brazilian Caatinga.</title>
        <authorList>
            <person name="Ferreira-Neto J.R.C."/>
            <person name="da Silva M.D."/>
            <person name="Binneck E."/>
            <person name="de Melo N.F."/>
            <person name="da Silva R.H."/>
            <person name="de Melo A.L.T.M."/>
            <person name="Pandolfi V."/>
            <person name="Bustamante F.O."/>
            <person name="Brasileiro-Vidal A.C."/>
            <person name="Benko-Iseppon A.M."/>
        </authorList>
    </citation>
    <scope>NUCLEOTIDE SEQUENCE [LARGE SCALE GENOMIC DNA]</scope>
    <source>
        <tissue evidence="2">Leaves</tissue>
    </source>
</reference>